<dbReference type="Proteomes" id="UP000648352">
    <property type="component" value="Unassembled WGS sequence"/>
</dbReference>
<organism evidence="1 2">
    <name type="scientific">Microbacterium pullorum</name>
    <dbReference type="NCBI Taxonomy" id="2762236"/>
    <lineage>
        <taxon>Bacteria</taxon>
        <taxon>Bacillati</taxon>
        <taxon>Actinomycetota</taxon>
        <taxon>Actinomycetes</taxon>
        <taxon>Micrococcales</taxon>
        <taxon>Microbacteriaceae</taxon>
        <taxon>Microbacterium</taxon>
    </lineage>
</organism>
<evidence type="ECO:0000313" key="1">
    <source>
        <dbReference type="EMBL" id="MBD7958645.1"/>
    </source>
</evidence>
<dbReference type="RefSeq" id="WP_191719842.1">
    <property type="nucleotide sequence ID" value="NZ_JACSQP010000010.1"/>
</dbReference>
<name>A0ABR8S583_9MICO</name>
<sequence length="111" mass="12437">MEYVDSSWVWQLRSAATKEDMFGEATHDPSFGRESVVDVRTLEVLSSQEIELTPAEQQVGTSAYDAAQQSGEQWPSPLIIEMARVLEDGEPVWQVTTCDTETSEHSVQMMP</sequence>
<accession>A0ABR8S583</accession>
<proteinExistence type="predicted"/>
<dbReference type="EMBL" id="JACSQP010000010">
    <property type="protein sequence ID" value="MBD7958645.1"/>
    <property type="molecule type" value="Genomic_DNA"/>
</dbReference>
<reference evidence="1 2" key="1">
    <citation type="submission" date="2020-08" db="EMBL/GenBank/DDBJ databases">
        <title>A Genomic Blueprint of the Chicken Gut Microbiome.</title>
        <authorList>
            <person name="Gilroy R."/>
            <person name="Ravi A."/>
            <person name="Getino M."/>
            <person name="Pursley I."/>
            <person name="Horton D.L."/>
            <person name="Alikhan N.-F."/>
            <person name="Baker D."/>
            <person name="Gharbi K."/>
            <person name="Hall N."/>
            <person name="Watson M."/>
            <person name="Adriaenssens E.M."/>
            <person name="Foster-Nyarko E."/>
            <person name="Jarju S."/>
            <person name="Secka A."/>
            <person name="Antonio M."/>
            <person name="Oren A."/>
            <person name="Chaudhuri R."/>
            <person name="La Ragione R.M."/>
            <person name="Hildebrand F."/>
            <person name="Pallen M.J."/>
        </authorList>
    </citation>
    <scope>NUCLEOTIDE SEQUENCE [LARGE SCALE GENOMIC DNA]</scope>
    <source>
        <strain evidence="1 2">Sa4CUA7</strain>
    </source>
</reference>
<keyword evidence="2" id="KW-1185">Reference proteome</keyword>
<gene>
    <name evidence="1" type="ORF">H9651_13450</name>
</gene>
<protein>
    <submittedName>
        <fullName evidence="1">Uncharacterized protein</fullName>
    </submittedName>
</protein>
<comment type="caution">
    <text evidence="1">The sequence shown here is derived from an EMBL/GenBank/DDBJ whole genome shotgun (WGS) entry which is preliminary data.</text>
</comment>
<evidence type="ECO:0000313" key="2">
    <source>
        <dbReference type="Proteomes" id="UP000648352"/>
    </source>
</evidence>